<evidence type="ECO:0008006" key="3">
    <source>
        <dbReference type="Google" id="ProtNLM"/>
    </source>
</evidence>
<comment type="caution">
    <text evidence="1">The sequence shown here is derived from an EMBL/GenBank/DDBJ whole genome shotgun (WGS) entry which is preliminary data.</text>
</comment>
<organism evidence="1 2">
    <name type="scientific">Labrys wisconsinensis</name>
    <dbReference type="NCBI Taxonomy" id="425677"/>
    <lineage>
        <taxon>Bacteria</taxon>
        <taxon>Pseudomonadati</taxon>
        <taxon>Pseudomonadota</taxon>
        <taxon>Alphaproteobacteria</taxon>
        <taxon>Hyphomicrobiales</taxon>
        <taxon>Xanthobacteraceae</taxon>
        <taxon>Labrys</taxon>
    </lineage>
</organism>
<evidence type="ECO:0000313" key="2">
    <source>
        <dbReference type="Proteomes" id="UP001242480"/>
    </source>
</evidence>
<proteinExistence type="predicted"/>
<evidence type="ECO:0000313" key="1">
    <source>
        <dbReference type="EMBL" id="MDQ0474195.1"/>
    </source>
</evidence>
<name>A0ABU0JKS2_9HYPH</name>
<sequence>MARRREPVIPDAILDQLLAGVDAKARSSRRRGIKTPLRT</sequence>
<gene>
    <name evidence="1" type="ORF">QO011_007235</name>
</gene>
<protein>
    <recommendedName>
        <fullName evidence="3">Transposase</fullName>
    </recommendedName>
</protein>
<keyword evidence="2" id="KW-1185">Reference proteome</keyword>
<dbReference type="EMBL" id="JAUSVX010000021">
    <property type="protein sequence ID" value="MDQ0474195.1"/>
    <property type="molecule type" value="Genomic_DNA"/>
</dbReference>
<accession>A0ABU0JKS2</accession>
<reference evidence="1 2" key="1">
    <citation type="submission" date="2023-07" db="EMBL/GenBank/DDBJ databases">
        <title>Genomic Encyclopedia of Type Strains, Phase IV (KMG-IV): sequencing the most valuable type-strain genomes for metagenomic binning, comparative biology and taxonomic classification.</title>
        <authorList>
            <person name="Goeker M."/>
        </authorList>
    </citation>
    <scope>NUCLEOTIDE SEQUENCE [LARGE SCALE GENOMIC DNA]</scope>
    <source>
        <strain evidence="1 2">DSM 19619</strain>
    </source>
</reference>
<dbReference type="Proteomes" id="UP001242480">
    <property type="component" value="Unassembled WGS sequence"/>
</dbReference>